<dbReference type="Pfam" id="PF00234">
    <property type="entry name" value="Tryp_alpha_amyl"/>
    <property type="match status" value="1"/>
</dbReference>
<dbReference type="SMART" id="SM00499">
    <property type="entry name" value="AAI"/>
    <property type="match status" value="1"/>
</dbReference>
<proteinExistence type="predicted"/>
<dbReference type="SUPFAM" id="SSF47699">
    <property type="entry name" value="Bifunctional inhibitor/lipid-transfer protein/seed storage 2S albumin"/>
    <property type="match status" value="1"/>
</dbReference>
<keyword evidence="5" id="KW-1185">Reference proteome</keyword>
<reference evidence="4 5" key="1">
    <citation type="submission" date="2022-03" db="EMBL/GenBank/DDBJ databases">
        <authorList>
            <person name="Nunn A."/>
            <person name="Chopra R."/>
            <person name="Nunn A."/>
            <person name="Contreras Garrido A."/>
        </authorList>
    </citation>
    <scope>NUCLEOTIDE SEQUENCE [LARGE SCALE GENOMIC DNA]</scope>
</reference>
<dbReference type="GO" id="GO:0008289">
    <property type="term" value="F:lipid binding"/>
    <property type="evidence" value="ECO:0007669"/>
    <property type="project" value="UniProtKB-KW"/>
</dbReference>
<evidence type="ECO:0000313" key="4">
    <source>
        <dbReference type="EMBL" id="CAH2049952.1"/>
    </source>
</evidence>
<gene>
    <name evidence="4" type="ORF">TAV2_LOCUS8463</name>
</gene>
<dbReference type="InterPro" id="IPR016140">
    <property type="entry name" value="Bifunc_inhib/LTP/seed_store"/>
</dbReference>
<comment type="caution">
    <text evidence="4">The sequence shown here is derived from an EMBL/GenBank/DDBJ whole genome shotgun (WGS) entry which is preliminary data.</text>
</comment>
<keyword evidence="2" id="KW-0446">Lipid-binding</keyword>
<evidence type="ECO:0000259" key="3">
    <source>
        <dbReference type="SMART" id="SM00499"/>
    </source>
</evidence>
<dbReference type="Proteomes" id="UP000836841">
    <property type="component" value="Unassembled WGS sequence"/>
</dbReference>
<organism evidence="4 5">
    <name type="scientific">Thlaspi arvense</name>
    <name type="common">Field penny-cress</name>
    <dbReference type="NCBI Taxonomy" id="13288"/>
    <lineage>
        <taxon>Eukaryota</taxon>
        <taxon>Viridiplantae</taxon>
        <taxon>Streptophyta</taxon>
        <taxon>Embryophyta</taxon>
        <taxon>Tracheophyta</taxon>
        <taxon>Spermatophyta</taxon>
        <taxon>Magnoliopsida</taxon>
        <taxon>eudicotyledons</taxon>
        <taxon>Gunneridae</taxon>
        <taxon>Pentapetalae</taxon>
        <taxon>rosids</taxon>
        <taxon>malvids</taxon>
        <taxon>Brassicales</taxon>
        <taxon>Brassicaceae</taxon>
        <taxon>Thlaspideae</taxon>
        <taxon>Thlaspi</taxon>
    </lineage>
</organism>
<dbReference type="Gene3D" id="1.10.110.10">
    <property type="entry name" value="Plant lipid-transfer and hydrophobic proteins"/>
    <property type="match status" value="1"/>
</dbReference>
<dbReference type="PANTHER" id="PTHR33214">
    <property type="entry name" value="BIFUNCTIONAL INHIBITOR/LIPID-TRANSFER PROTEIN/SEED STORAGE 2S ALBUMIN SUPERFAMILY PROTEIN"/>
    <property type="match status" value="1"/>
</dbReference>
<sequence length="115" mass="11840">MESGCTHLSIVTSILSEDEEGALCFFAVGGSSAGGGRASSGSAAADAVTCNPLELSPCIGAITSSQPPSRTCCDKVREQRPCLCGYLKDPNLRQYVNSPNARRVATTCGVPIPTC</sequence>
<accession>A0AAU9RT88</accession>
<feature type="domain" description="Bifunctional inhibitor/plant lipid transfer protein/seed storage helical" evidence="3">
    <location>
        <begin position="50"/>
        <end position="115"/>
    </location>
</feature>
<protein>
    <recommendedName>
        <fullName evidence="3">Bifunctional inhibitor/plant lipid transfer protein/seed storage helical domain-containing protein</fullName>
    </recommendedName>
</protein>
<keyword evidence="1" id="KW-0813">Transport</keyword>
<dbReference type="CDD" id="cd01959">
    <property type="entry name" value="nsLTP2"/>
    <property type="match status" value="1"/>
</dbReference>
<evidence type="ECO:0000313" key="5">
    <source>
        <dbReference type="Proteomes" id="UP000836841"/>
    </source>
</evidence>
<dbReference type="EMBL" id="CAJVSB020000364">
    <property type="protein sequence ID" value="CAH2049952.1"/>
    <property type="molecule type" value="Genomic_DNA"/>
</dbReference>
<dbReference type="AlphaFoldDB" id="A0AAU9RT88"/>
<dbReference type="GO" id="GO:0006869">
    <property type="term" value="P:lipid transport"/>
    <property type="evidence" value="ECO:0007669"/>
    <property type="project" value="InterPro"/>
</dbReference>
<dbReference type="InterPro" id="IPR033872">
    <property type="entry name" value="nsLTP2"/>
</dbReference>
<evidence type="ECO:0000256" key="1">
    <source>
        <dbReference type="ARBA" id="ARBA00022448"/>
    </source>
</evidence>
<evidence type="ECO:0000256" key="2">
    <source>
        <dbReference type="ARBA" id="ARBA00023121"/>
    </source>
</evidence>
<name>A0AAU9RT88_THLAR</name>
<dbReference type="InterPro" id="IPR036312">
    <property type="entry name" value="Bifun_inhib/LTP/seed_sf"/>
</dbReference>
<dbReference type="PANTHER" id="PTHR33214:SF44">
    <property type="entry name" value="NON-SPECIFIC LIPID TRANSFER PROTEIN GPI-ANCHORED 33"/>
    <property type="match status" value="1"/>
</dbReference>